<evidence type="ECO:0000256" key="5">
    <source>
        <dbReference type="ARBA" id="ARBA00023136"/>
    </source>
</evidence>
<gene>
    <name evidence="7" type="ORF">HINF_LOCUS3715</name>
    <name evidence="8" type="ORF">HINF_LOCUS62366</name>
</gene>
<reference evidence="8 9" key="2">
    <citation type="submission" date="2024-07" db="EMBL/GenBank/DDBJ databases">
        <authorList>
            <person name="Akdeniz Z."/>
        </authorList>
    </citation>
    <scope>NUCLEOTIDE SEQUENCE [LARGE SCALE GENOMIC DNA]</scope>
</reference>
<keyword evidence="9" id="KW-1185">Reference proteome</keyword>
<dbReference type="EMBL" id="CAXDID020000381">
    <property type="protein sequence ID" value="CAL6084772.1"/>
    <property type="molecule type" value="Genomic_DNA"/>
</dbReference>
<evidence type="ECO:0000313" key="8">
    <source>
        <dbReference type="EMBL" id="CAL6084772.1"/>
    </source>
</evidence>
<accession>A0AA86NAY4</accession>
<dbReference type="AlphaFoldDB" id="A0AA86NAY4"/>
<sequence length="179" mass="21222">MSDSVIDKVKYKVQEFNKYTESYTNRMVGQKTQRWAVAFLLTIIFILRLVFTKKYVSIAYFAYIYILSSFLQFISPKNKQDLAELPVSKSDVGEYKSYQRQLPEFDFWQSYIKTHIIAIFCSLMPFLDIPVYAPLLIIYCFILTGLFLMQEFEKWRSVSVNAKQAVKYWVGLDKPNYKK</sequence>
<evidence type="ECO:0000313" key="7">
    <source>
        <dbReference type="EMBL" id="CAI9916070.1"/>
    </source>
</evidence>
<dbReference type="PANTHER" id="PTHR10743">
    <property type="entry name" value="PROTEIN RER1"/>
    <property type="match status" value="1"/>
</dbReference>
<dbReference type="PANTHER" id="PTHR10743:SF0">
    <property type="entry name" value="PROTEIN RER1"/>
    <property type="match status" value="1"/>
</dbReference>
<feature type="transmembrane region" description="Helical" evidence="6">
    <location>
        <begin position="35"/>
        <end position="51"/>
    </location>
</feature>
<feature type="transmembrane region" description="Helical" evidence="6">
    <location>
        <begin position="131"/>
        <end position="149"/>
    </location>
</feature>
<comment type="caution">
    <text evidence="7">The sequence shown here is derived from an EMBL/GenBank/DDBJ whole genome shotgun (WGS) entry which is preliminary data.</text>
</comment>
<organism evidence="7">
    <name type="scientific">Hexamita inflata</name>
    <dbReference type="NCBI Taxonomy" id="28002"/>
    <lineage>
        <taxon>Eukaryota</taxon>
        <taxon>Metamonada</taxon>
        <taxon>Diplomonadida</taxon>
        <taxon>Hexamitidae</taxon>
        <taxon>Hexamitinae</taxon>
        <taxon>Hexamita</taxon>
    </lineage>
</organism>
<dbReference type="GO" id="GO:0006621">
    <property type="term" value="P:protein retention in ER lumen"/>
    <property type="evidence" value="ECO:0007669"/>
    <property type="project" value="TreeGrafter"/>
</dbReference>
<dbReference type="GO" id="GO:0005783">
    <property type="term" value="C:endoplasmic reticulum"/>
    <property type="evidence" value="ECO:0007669"/>
    <property type="project" value="GOC"/>
</dbReference>
<evidence type="ECO:0000313" key="9">
    <source>
        <dbReference type="Proteomes" id="UP001642409"/>
    </source>
</evidence>
<evidence type="ECO:0000256" key="4">
    <source>
        <dbReference type="ARBA" id="ARBA00022989"/>
    </source>
</evidence>
<keyword evidence="5 6" id="KW-0472">Membrane</keyword>
<protein>
    <submittedName>
        <fullName evidence="7">RER1-like protein-retention of ER protein</fullName>
    </submittedName>
    <submittedName>
        <fullName evidence="8">RER1-like_protein-retention of ER protein</fullName>
    </submittedName>
</protein>
<keyword evidence="3 6" id="KW-0812">Transmembrane</keyword>
<dbReference type="Proteomes" id="UP001642409">
    <property type="component" value="Unassembled WGS sequence"/>
</dbReference>
<feature type="transmembrane region" description="Helical" evidence="6">
    <location>
        <begin position="58"/>
        <end position="75"/>
    </location>
</feature>
<reference evidence="7" key="1">
    <citation type="submission" date="2023-06" db="EMBL/GenBank/DDBJ databases">
        <authorList>
            <person name="Kurt Z."/>
        </authorList>
    </citation>
    <scope>NUCLEOTIDE SEQUENCE</scope>
</reference>
<keyword evidence="4 6" id="KW-1133">Transmembrane helix</keyword>
<evidence type="ECO:0000256" key="6">
    <source>
        <dbReference type="SAM" id="Phobius"/>
    </source>
</evidence>
<evidence type="ECO:0000256" key="1">
    <source>
        <dbReference type="ARBA" id="ARBA00004141"/>
    </source>
</evidence>
<proteinExistence type="inferred from homology"/>
<comment type="similarity">
    <text evidence="2">Belongs to the RER1 family.</text>
</comment>
<dbReference type="GO" id="GO:0000139">
    <property type="term" value="C:Golgi membrane"/>
    <property type="evidence" value="ECO:0007669"/>
    <property type="project" value="TreeGrafter"/>
</dbReference>
<dbReference type="GO" id="GO:0006890">
    <property type="term" value="P:retrograde vesicle-mediated transport, Golgi to endoplasmic reticulum"/>
    <property type="evidence" value="ECO:0007669"/>
    <property type="project" value="TreeGrafter"/>
</dbReference>
<evidence type="ECO:0000256" key="2">
    <source>
        <dbReference type="ARBA" id="ARBA00006070"/>
    </source>
</evidence>
<name>A0AA86NAY4_9EUKA</name>
<dbReference type="EMBL" id="CATOUU010000089">
    <property type="protein sequence ID" value="CAI9916070.1"/>
    <property type="molecule type" value="Genomic_DNA"/>
</dbReference>
<evidence type="ECO:0000256" key="3">
    <source>
        <dbReference type="ARBA" id="ARBA00022692"/>
    </source>
</evidence>
<dbReference type="Pfam" id="PF03248">
    <property type="entry name" value="Rer1"/>
    <property type="match status" value="1"/>
</dbReference>
<dbReference type="InterPro" id="IPR004932">
    <property type="entry name" value="Rer1"/>
</dbReference>
<comment type="subcellular location">
    <subcellularLocation>
        <location evidence="1">Membrane</location>
        <topology evidence="1">Multi-pass membrane protein</topology>
    </subcellularLocation>
</comment>